<dbReference type="EMBL" id="AMZN01000006">
    <property type="protein sequence ID" value="ELR73423.1"/>
    <property type="molecule type" value="Genomic_DNA"/>
</dbReference>
<keyword evidence="2" id="KW-1185">Reference proteome</keyword>
<sequence length="37" mass="3830">MAKKKILFFGFSLLLAEYHIGHLPTPKGSGTGPGTGG</sequence>
<comment type="caution">
    <text evidence="1">The sequence shown here is derived from an EMBL/GenBank/DDBJ whole genome shotgun (WGS) entry which is preliminary data.</text>
</comment>
<organism evidence="1 2">
    <name type="scientific">Fulvivirga imtechensis AK7</name>
    <dbReference type="NCBI Taxonomy" id="1237149"/>
    <lineage>
        <taxon>Bacteria</taxon>
        <taxon>Pseudomonadati</taxon>
        <taxon>Bacteroidota</taxon>
        <taxon>Cytophagia</taxon>
        <taxon>Cytophagales</taxon>
        <taxon>Fulvivirgaceae</taxon>
        <taxon>Fulvivirga</taxon>
    </lineage>
</organism>
<evidence type="ECO:0000313" key="1">
    <source>
        <dbReference type="EMBL" id="ELR73423.1"/>
    </source>
</evidence>
<protein>
    <submittedName>
        <fullName evidence="1">Uncharacterized protein</fullName>
    </submittedName>
</protein>
<name>L8JZ21_9BACT</name>
<gene>
    <name evidence="1" type="ORF">C900_04275</name>
</gene>
<reference evidence="1 2" key="1">
    <citation type="submission" date="2012-12" db="EMBL/GenBank/DDBJ databases">
        <title>Genome assembly of Fulvivirga imtechensis AK7.</title>
        <authorList>
            <person name="Nupur N."/>
            <person name="Khatri I."/>
            <person name="Kumar R."/>
            <person name="Subramanian S."/>
            <person name="Pinnaka A."/>
        </authorList>
    </citation>
    <scope>NUCLEOTIDE SEQUENCE [LARGE SCALE GENOMIC DNA]</scope>
    <source>
        <strain evidence="1 2">AK7</strain>
    </source>
</reference>
<dbReference type="Proteomes" id="UP000011135">
    <property type="component" value="Unassembled WGS sequence"/>
</dbReference>
<dbReference type="AlphaFoldDB" id="L8JZ21"/>
<accession>L8JZ21</accession>
<evidence type="ECO:0000313" key="2">
    <source>
        <dbReference type="Proteomes" id="UP000011135"/>
    </source>
</evidence>
<proteinExistence type="predicted"/>